<protein>
    <submittedName>
        <fullName evidence="3">Chromo domain-containing protein</fullName>
    </submittedName>
</protein>
<evidence type="ECO:0000313" key="3">
    <source>
        <dbReference type="WBParaSite" id="SSLN_0000095301-mRNA-1"/>
    </source>
</evidence>
<dbReference type="WBParaSite" id="SSLN_0000095301-mRNA-1">
    <property type="protein sequence ID" value="SSLN_0000095301-mRNA-1"/>
    <property type="gene ID" value="SSLN_0000095301"/>
</dbReference>
<dbReference type="OrthoDB" id="6300205at2759"/>
<gene>
    <name evidence="1" type="ORF">SSLN_LOCUS915</name>
</gene>
<name>A0A183S9L7_SCHSO</name>
<dbReference type="Proteomes" id="UP000275846">
    <property type="component" value="Unassembled WGS sequence"/>
</dbReference>
<sequence length="137" mass="15512">MHVARNVADICREGTEEVNRYRFKRKRVKADEEGTSAPSSDRTWMDVSLDADESSLWSSAVEPTDDSEGYNIYVKWNGGGRLNLYELEAAFIRRLKRSLDAAGKRIKRHATEFAFNEGHPSLATITNIPRDDNPPTP</sequence>
<evidence type="ECO:0000313" key="2">
    <source>
        <dbReference type="Proteomes" id="UP000275846"/>
    </source>
</evidence>
<reference evidence="1 2" key="2">
    <citation type="submission" date="2018-11" db="EMBL/GenBank/DDBJ databases">
        <authorList>
            <consortium name="Pathogen Informatics"/>
        </authorList>
    </citation>
    <scope>NUCLEOTIDE SEQUENCE [LARGE SCALE GENOMIC DNA]</scope>
    <source>
        <strain evidence="1 2">NST_G2</strain>
    </source>
</reference>
<organism evidence="3">
    <name type="scientific">Schistocephalus solidus</name>
    <name type="common">Tapeworm</name>
    <dbReference type="NCBI Taxonomy" id="70667"/>
    <lineage>
        <taxon>Eukaryota</taxon>
        <taxon>Metazoa</taxon>
        <taxon>Spiralia</taxon>
        <taxon>Lophotrochozoa</taxon>
        <taxon>Platyhelminthes</taxon>
        <taxon>Cestoda</taxon>
        <taxon>Eucestoda</taxon>
        <taxon>Diphyllobothriidea</taxon>
        <taxon>Diphyllobothriidae</taxon>
        <taxon>Schistocephalus</taxon>
    </lineage>
</organism>
<dbReference type="EMBL" id="UYSU01001032">
    <property type="protein sequence ID" value="VDL86492.1"/>
    <property type="molecule type" value="Genomic_DNA"/>
</dbReference>
<dbReference type="AlphaFoldDB" id="A0A183S9L7"/>
<proteinExistence type="predicted"/>
<evidence type="ECO:0000313" key="1">
    <source>
        <dbReference type="EMBL" id="VDL86492.1"/>
    </source>
</evidence>
<reference evidence="3" key="1">
    <citation type="submission" date="2016-06" db="UniProtKB">
        <authorList>
            <consortium name="WormBaseParasite"/>
        </authorList>
    </citation>
    <scope>IDENTIFICATION</scope>
</reference>
<accession>A0A183S9L7</accession>
<keyword evidence="2" id="KW-1185">Reference proteome</keyword>